<dbReference type="RefSeq" id="WP_186968761.1">
    <property type="nucleotide sequence ID" value="NZ_JACOPK010000001.1"/>
</dbReference>
<keyword evidence="3" id="KW-0274">FAD</keyword>
<comment type="cofactor">
    <cofactor evidence="1">
        <name>FAD</name>
        <dbReference type="ChEBI" id="CHEBI:57692"/>
    </cofactor>
</comment>
<evidence type="ECO:0000259" key="5">
    <source>
        <dbReference type="Pfam" id="PF22780"/>
    </source>
</evidence>
<accession>A0ABR7GJE2</accession>
<feature type="domain" description="RsdA/BaiN/AoA(So)-like insert" evidence="5">
    <location>
        <begin position="189"/>
        <end position="349"/>
    </location>
</feature>
<dbReference type="Gene3D" id="2.40.30.10">
    <property type="entry name" value="Translation factors"/>
    <property type="match status" value="1"/>
</dbReference>
<dbReference type="PRINTS" id="PR00411">
    <property type="entry name" value="PNDRDTASEI"/>
</dbReference>
<comment type="caution">
    <text evidence="6">The sequence shown here is derived from an EMBL/GenBank/DDBJ whole genome shotgun (WGS) entry which is preliminary data.</text>
</comment>
<sequence length="411" mass="44396">MNIIVIGGGAAGLMAAGTAAEQGANVTLFETNEKVGRKLFITGKGRCNVCNDCDAQEVLRNVPVNPRFLYSALGAFSPADVKAFFEEKGVALKTERGNRVFPVSDRASDIIDALFLWVKRTGVSIVHGTVSDVIIENGRVTGVRVGKKTYPADRVIVATGGASYPQTGSTGDGYRFAREAGHTVVPANPSLVPLVESGETCRSLMGLSLRNVQLTVFENEKKIYTDFGEMLFTHFGLSGPLVLSASAHMRHFGSKSYRVEIDLKPALDEKTLDRRLLADFDKHKNSDFINALGELLPRKLIPAVIEKSGIDPREKVNTITKKQRASLLRVLKCFPVEISGKRPIAEAIVTTGGVSVREVSPKTMESKKCSGLYFAGEVLDVDAYTGGFNLQIAWSTGRLAGLSAAQEEEQA</sequence>
<evidence type="ECO:0000256" key="3">
    <source>
        <dbReference type="ARBA" id="ARBA00022827"/>
    </source>
</evidence>
<dbReference type="Pfam" id="PF22780">
    <property type="entry name" value="HI0933_like_1st"/>
    <property type="match status" value="1"/>
</dbReference>
<dbReference type="PRINTS" id="PR00368">
    <property type="entry name" value="FADPNR"/>
</dbReference>
<evidence type="ECO:0000313" key="7">
    <source>
        <dbReference type="Proteomes" id="UP000641741"/>
    </source>
</evidence>
<name>A0ABR7GJE2_9FIRM</name>
<evidence type="ECO:0000256" key="1">
    <source>
        <dbReference type="ARBA" id="ARBA00001974"/>
    </source>
</evidence>
<protein>
    <submittedName>
        <fullName evidence="6">NAD(P)/FAD-dependent oxidoreductase</fullName>
    </submittedName>
</protein>
<dbReference type="InterPro" id="IPR023166">
    <property type="entry name" value="BaiN-like_dom_sf"/>
</dbReference>
<dbReference type="InterPro" id="IPR036188">
    <property type="entry name" value="FAD/NAD-bd_sf"/>
</dbReference>
<dbReference type="NCBIfam" id="TIGR00275">
    <property type="entry name" value="aminoacetone oxidase family FAD-binding enzyme"/>
    <property type="match status" value="1"/>
</dbReference>
<dbReference type="Gene3D" id="3.50.50.60">
    <property type="entry name" value="FAD/NAD(P)-binding domain"/>
    <property type="match status" value="1"/>
</dbReference>
<dbReference type="PANTHER" id="PTHR42887">
    <property type="entry name" value="OS12G0638800 PROTEIN"/>
    <property type="match status" value="1"/>
</dbReference>
<dbReference type="EMBL" id="JACOPK010000001">
    <property type="protein sequence ID" value="MBC5694442.1"/>
    <property type="molecule type" value="Genomic_DNA"/>
</dbReference>
<reference evidence="6 7" key="1">
    <citation type="submission" date="2020-08" db="EMBL/GenBank/DDBJ databases">
        <title>Genome public.</title>
        <authorList>
            <person name="Liu C."/>
            <person name="Sun Q."/>
        </authorList>
    </citation>
    <scope>NUCLEOTIDE SEQUENCE [LARGE SCALE GENOMIC DNA]</scope>
    <source>
        <strain evidence="6 7">M2</strain>
    </source>
</reference>
<proteinExistence type="predicted"/>
<dbReference type="InterPro" id="IPR057661">
    <property type="entry name" value="RsdA/BaiN/AoA(So)_Rossmann"/>
</dbReference>
<dbReference type="InterPro" id="IPR055178">
    <property type="entry name" value="RsdA/BaiN/AoA(So)-like_dom"/>
</dbReference>
<dbReference type="InterPro" id="IPR004792">
    <property type="entry name" value="BaiN-like"/>
</dbReference>
<feature type="domain" description="RsdA/BaiN/AoA(So)-like Rossmann fold-like" evidence="4">
    <location>
        <begin position="2"/>
        <end position="401"/>
    </location>
</feature>
<evidence type="ECO:0000313" key="6">
    <source>
        <dbReference type="EMBL" id="MBC5694442.1"/>
    </source>
</evidence>
<evidence type="ECO:0000256" key="2">
    <source>
        <dbReference type="ARBA" id="ARBA00022630"/>
    </source>
</evidence>
<dbReference type="SUPFAM" id="SSF51905">
    <property type="entry name" value="FAD/NAD(P)-binding domain"/>
    <property type="match status" value="1"/>
</dbReference>
<dbReference type="Pfam" id="PF03486">
    <property type="entry name" value="HI0933_like"/>
    <property type="match status" value="1"/>
</dbReference>
<dbReference type="PANTHER" id="PTHR42887:SF2">
    <property type="entry name" value="OS12G0638800 PROTEIN"/>
    <property type="match status" value="1"/>
</dbReference>
<gene>
    <name evidence="6" type="ORF">H8S02_00525</name>
</gene>
<organism evidence="6 7">
    <name type="scientific">Agathobaculum hominis</name>
    <dbReference type="NCBI Taxonomy" id="2763014"/>
    <lineage>
        <taxon>Bacteria</taxon>
        <taxon>Bacillati</taxon>
        <taxon>Bacillota</taxon>
        <taxon>Clostridia</taxon>
        <taxon>Eubacteriales</taxon>
        <taxon>Butyricicoccaceae</taxon>
        <taxon>Agathobaculum</taxon>
    </lineage>
</organism>
<keyword evidence="2" id="KW-0285">Flavoprotein</keyword>
<keyword evidence="7" id="KW-1185">Reference proteome</keyword>
<evidence type="ECO:0000259" key="4">
    <source>
        <dbReference type="Pfam" id="PF03486"/>
    </source>
</evidence>
<dbReference type="Gene3D" id="1.10.8.260">
    <property type="entry name" value="HI0933 insert domain-like"/>
    <property type="match status" value="1"/>
</dbReference>
<dbReference type="SUPFAM" id="SSF160996">
    <property type="entry name" value="HI0933 insert domain-like"/>
    <property type="match status" value="1"/>
</dbReference>
<dbReference type="Proteomes" id="UP000641741">
    <property type="component" value="Unassembled WGS sequence"/>
</dbReference>